<dbReference type="Proteomes" id="UP001164746">
    <property type="component" value="Chromosome 13"/>
</dbReference>
<name>A0ABY7FPC8_MYAAR</name>
<sequence>MTSMDNVEKRAVIKHCVRVGMTPTDTLKFMNQGNTGQSCKRSLVYKWHRRFSNGREDINDDK</sequence>
<keyword evidence="2" id="KW-1185">Reference proteome</keyword>
<gene>
    <name evidence="1" type="ORF">MAR_036425</name>
</gene>
<dbReference type="EMBL" id="CP111024">
    <property type="protein sequence ID" value="WAR22756.1"/>
    <property type="molecule type" value="Genomic_DNA"/>
</dbReference>
<proteinExistence type="predicted"/>
<protein>
    <submittedName>
        <fullName evidence="1">GVQW3-like protein</fullName>
    </submittedName>
</protein>
<evidence type="ECO:0000313" key="2">
    <source>
        <dbReference type="Proteomes" id="UP001164746"/>
    </source>
</evidence>
<organism evidence="1 2">
    <name type="scientific">Mya arenaria</name>
    <name type="common">Soft-shell clam</name>
    <dbReference type="NCBI Taxonomy" id="6604"/>
    <lineage>
        <taxon>Eukaryota</taxon>
        <taxon>Metazoa</taxon>
        <taxon>Spiralia</taxon>
        <taxon>Lophotrochozoa</taxon>
        <taxon>Mollusca</taxon>
        <taxon>Bivalvia</taxon>
        <taxon>Autobranchia</taxon>
        <taxon>Heteroconchia</taxon>
        <taxon>Euheterodonta</taxon>
        <taxon>Imparidentia</taxon>
        <taxon>Neoheterodontei</taxon>
        <taxon>Myida</taxon>
        <taxon>Myoidea</taxon>
        <taxon>Myidae</taxon>
        <taxon>Mya</taxon>
    </lineage>
</organism>
<reference evidence="1" key="1">
    <citation type="submission" date="2022-11" db="EMBL/GenBank/DDBJ databases">
        <title>Centuries of genome instability and evolution in soft-shell clam transmissible cancer (bioRxiv).</title>
        <authorList>
            <person name="Hart S.F.M."/>
            <person name="Yonemitsu M.A."/>
            <person name="Giersch R.M."/>
            <person name="Beal B.F."/>
            <person name="Arriagada G."/>
            <person name="Davis B.W."/>
            <person name="Ostrander E.A."/>
            <person name="Goff S.P."/>
            <person name="Metzger M.J."/>
        </authorList>
    </citation>
    <scope>NUCLEOTIDE SEQUENCE</scope>
    <source>
        <strain evidence="1">MELC-2E11</strain>
        <tissue evidence="1">Siphon/mantle</tissue>
    </source>
</reference>
<evidence type="ECO:0000313" key="1">
    <source>
        <dbReference type="EMBL" id="WAR22756.1"/>
    </source>
</evidence>
<accession>A0ABY7FPC8</accession>